<reference evidence="4 5" key="1">
    <citation type="submission" date="2019-10" db="EMBL/GenBank/DDBJ databases">
        <authorList>
            <person name="Dong K."/>
        </authorList>
    </citation>
    <scope>NUCLEOTIDE SEQUENCE [LARGE SCALE GENOMIC DNA]</scope>
    <source>
        <strain evidence="5">dk4302</strain>
    </source>
</reference>
<organism evidence="4 5">
    <name type="scientific">Sphingobacterium zhuxiongii</name>
    <dbReference type="NCBI Taxonomy" id="2662364"/>
    <lineage>
        <taxon>Bacteria</taxon>
        <taxon>Pseudomonadati</taxon>
        <taxon>Bacteroidota</taxon>
        <taxon>Sphingobacteriia</taxon>
        <taxon>Sphingobacteriales</taxon>
        <taxon>Sphingobacteriaceae</taxon>
        <taxon>Sphingobacterium</taxon>
    </lineage>
</organism>
<dbReference type="InterPro" id="IPR032508">
    <property type="entry name" value="FecR_C"/>
</dbReference>
<evidence type="ECO:0000259" key="3">
    <source>
        <dbReference type="Pfam" id="PF16344"/>
    </source>
</evidence>
<feature type="domain" description="Protein FecR C-terminal" evidence="3">
    <location>
        <begin position="320"/>
        <end position="382"/>
    </location>
</feature>
<dbReference type="RefSeq" id="WP_153511713.1">
    <property type="nucleotide sequence ID" value="NZ_WSPZ01000025.1"/>
</dbReference>
<accession>A0A5Q0Q9T5</accession>
<keyword evidence="1" id="KW-0812">Transmembrane</keyword>
<dbReference type="AlphaFoldDB" id="A0A5Q0Q9T5"/>
<dbReference type="PANTHER" id="PTHR30273:SF2">
    <property type="entry name" value="PROTEIN FECR"/>
    <property type="match status" value="1"/>
</dbReference>
<dbReference type="KEGG" id="sphe:GFH32_11285"/>
<dbReference type="Gene3D" id="3.55.50.30">
    <property type="match status" value="1"/>
</dbReference>
<dbReference type="Gene3D" id="2.60.120.1440">
    <property type="match status" value="1"/>
</dbReference>
<sequence>MNTFNSRFEELLHLYLQNNLELKDYEEFFRLLSGLPEEELTNLFSQPTTQDDNLNEMDSFINERVALLQRSIQQTIAENSEKQETPVQSIKKINWGRWISVAASIVFVFGIISYQFYWKNEDPMVEEVVMKKIDVSPGRDAAVMLIDGKEIVLDGEKSGVVLSDSAFTYLDGSDPTKLHAQEIQLITPRAGQYQMVLSDGTKVWMNAASRLIVASDFNIKNRNVQLTGEAYFEVKKNKDLPFIIHSKRQDIKVLGTSFNVNAYEDEPFAKTTLVSGSLNVNNQILKPNQQAILNQKNKQIETFNVDANLASSWKDGVLNLSGLSFDECMRIIGRWYDLDIQYEGAIPKIELAGKMSRGVKLSTFLDFLNQNTGVKAEIQANRKLIIK</sequence>
<feature type="domain" description="FecR protein" evidence="2">
    <location>
        <begin position="186"/>
        <end position="277"/>
    </location>
</feature>
<dbReference type="Proteomes" id="UP000326921">
    <property type="component" value="Chromosome"/>
</dbReference>
<keyword evidence="5" id="KW-1185">Reference proteome</keyword>
<evidence type="ECO:0000313" key="4">
    <source>
        <dbReference type="EMBL" id="QGA26867.1"/>
    </source>
</evidence>
<name>A0A5Q0Q9T5_9SPHI</name>
<proteinExistence type="predicted"/>
<feature type="transmembrane region" description="Helical" evidence="1">
    <location>
        <begin position="98"/>
        <end position="118"/>
    </location>
</feature>
<evidence type="ECO:0000313" key="5">
    <source>
        <dbReference type="Proteomes" id="UP000326921"/>
    </source>
</evidence>
<keyword evidence="1" id="KW-0472">Membrane</keyword>
<dbReference type="GO" id="GO:0016989">
    <property type="term" value="F:sigma factor antagonist activity"/>
    <property type="evidence" value="ECO:0007669"/>
    <property type="project" value="TreeGrafter"/>
</dbReference>
<protein>
    <submittedName>
        <fullName evidence="4">DUF4974 domain-containing protein</fullName>
    </submittedName>
</protein>
<keyword evidence="1" id="KW-1133">Transmembrane helix</keyword>
<dbReference type="EMBL" id="CP045652">
    <property type="protein sequence ID" value="QGA26867.1"/>
    <property type="molecule type" value="Genomic_DNA"/>
</dbReference>
<gene>
    <name evidence="4" type="ORF">GFH32_11285</name>
</gene>
<evidence type="ECO:0000259" key="2">
    <source>
        <dbReference type="Pfam" id="PF04773"/>
    </source>
</evidence>
<dbReference type="Pfam" id="PF04773">
    <property type="entry name" value="FecR"/>
    <property type="match status" value="1"/>
</dbReference>
<evidence type="ECO:0000256" key="1">
    <source>
        <dbReference type="SAM" id="Phobius"/>
    </source>
</evidence>
<dbReference type="Pfam" id="PF16344">
    <property type="entry name" value="FecR_C"/>
    <property type="match status" value="1"/>
</dbReference>
<dbReference type="InterPro" id="IPR006860">
    <property type="entry name" value="FecR"/>
</dbReference>
<dbReference type="PANTHER" id="PTHR30273">
    <property type="entry name" value="PERIPLASMIC SIGNAL SENSOR AND SIGMA FACTOR ACTIVATOR FECR-RELATED"/>
    <property type="match status" value="1"/>
</dbReference>
<dbReference type="InterPro" id="IPR012373">
    <property type="entry name" value="Ferrdict_sens_TM"/>
</dbReference>